<dbReference type="RefSeq" id="WP_110888954.1">
    <property type="nucleotide sequence ID" value="NZ_QJSX01000031.1"/>
</dbReference>
<protein>
    <submittedName>
        <fullName evidence="2">Helix-turn-helix resolvase-like protein</fullName>
    </submittedName>
</protein>
<evidence type="ECO:0000313" key="2">
    <source>
        <dbReference type="EMBL" id="PYE48332.1"/>
    </source>
</evidence>
<dbReference type="GO" id="GO:0000150">
    <property type="term" value="F:DNA strand exchange activity"/>
    <property type="evidence" value="ECO:0007669"/>
    <property type="project" value="InterPro"/>
</dbReference>
<keyword evidence="3" id="KW-1185">Reference proteome</keyword>
<comment type="caution">
    <text evidence="2">The sequence shown here is derived from an EMBL/GenBank/DDBJ whole genome shotgun (WGS) entry which is preliminary data.</text>
</comment>
<evidence type="ECO:0000313" key="3">
    <source>
        <dbReference type="Proteomes" id="UP000248326"/>
    </source>
</evidence>
<feature type="domain" description="Resolvase HTH" evidence="1">
    <location>
        <begin position="9"/>
        <end position="47"/>
    </location>
</feature>
<accession>A0A318SBQ0</accession>
<sequence length="55" mass="5943">MTPSASTTLTPNQAEQLHARVRAGEKKTILAGEYGISRETLYGYLKANSDKEGTS</sequence>
<organism evidence="2 3">
    <name type="scientific">Deinococcus yavapaiensis KR-236</name>
    <dbReference type="NCBI Taxonomy" id="694435"/>
    <lineage>
        <taxon>Bacteria</taxon>
        <taxon>Thermotogati</taxon>
        <taxon>Deinococcota</taxon>
        <taxon>Deinococci</taxon>
        <taxon>Deinococcales</taxon>
        <taxon>Deinococcaceae</taxon>
        <taxon>Deinococcus</taxon>
    </lineage>
</organism>
<dbReference type="Pfam" id="PF02796">
    <property type="entry name" value="HTH_7"/>
    <property type="match status" value="1"/>
</dbReference>
<dbReference type="GO" id="GO:0003677">
    <property type="term" value="F:DNA binding"/>
    <property type="evidence" value="ECO:0007669"/>
    <property type="project" value="InterPro"/>
</dbReference>
<dbReference type="AlphaFoldDB" id="A0A318SBQ0"/>
<dbReference type="SUPFAM" id="SSF46689">
    <property type="entry name" value="Homeodomain-like"/>
    <property type="match status" value="1"/>
</dbReference>
<evidence type="ECO:0000259" key="1">
    <source>
        <dbReference type="Pfam" id="PF02796"/>
    </source>
</evidence>
<gene>
    <name evidence="2" type="ORF">DES52_1312</name>
</gene>
<reference evidence="2 3" key="1">
    <citation type="submission" date="2018-06" db="EMBL/GenBank/DDBJ databases">
        <title>Genomic Encyclopedia of Type Strains, Phase IV (KMG-IV): sequencing the most valuable type-strain genomes for metagenomic binning, comparative biology and taxonomic classification.</title>
        <authorList>
            <person name="Goeker M."/>
        </authorList>
    </citation>
    <scope>NUCLEOTIDE SEQUENCE [LARGE SCALE GENOMIC DNA]</scope>
    <source>
        <strain evidence="2 3">DSM 18048</strain>
    </source>
</reference>
<dbReference type="InterPro" id="IPR006120">
    <property type="entry name" value="Resolvase_HTH_dom"/>
</dbReference>
<dbReference type="OrthoDB" id="9797501at2"/>
<name>A0A318SBQ0_9DEIO</name>
<dbReference type="Gene3D" id="1.10.10.60">
    <property type="entry name" value="Homeodomain-like"/>
    <property type="match status" value="1"/>
</dbReference>
<proteinExistence type="predicted"/>
<dbReference type="Proteomes" id="UP000248326">
    <property type="component" value="Unassembled WGS sequence"/>
</dbReference>
<dbReference type="InterPro" id="IPR009057">
    <property type="entry name" value="Homeodomain-like_sf"/>
</dbReference>
<dbReference type="EMBL" id="QJSX01000031">
    <property type="protein sequence ID" value="PYE48332.1"/>
    <property type="molecule type" value="Genomic_DNA"/>
</dbReference>